<organism evidence="3 4">
    <name type="scientific">Alloscardovia omnicolens</name>
    <dbReference type="NCBI Taxonomy" id="419015"/>
    <lineage>
        <taxon>Bacteria</taxon>
        <taxon>Bacillati</taxon>
        <taxon>Actinomycetota</taxon>
        <taxon>Actinomycetes</taxon>
        <taxon>Bifidobacteriales</taxon>
        <taxon>Bifidobacteriaceae</taxon>
        <taxon>Alloscardovia</taxon>
    </lineage>
</organism>
<evidence type="ECO:0000256" key="1">
    <source>
        <dbReference type="SAM" id="MobiDB-lite"/>
    </source>
</evidence>
<gene>
    <name evidence="3" type="ORF">CYJ32_05360</name>
</gene>
<name>A0A2I1M496_9BIFI</name>
<proteinExistence type="predicted"/>
<protein>
    <submittedName>
        <fullName evidence="3">DUF2089 domain-containing protein</fullName>
    </submittedName>
</protein>
<dbReference type="Pfam" id="PF09862">
    <property type="entry name" value="DUF2089"/>
    <property type="match status" value="1"/>
</dbReference>
<reference evidence="3 4" key="1">
    <citation type="submission" date="2017-12" db="EMBL/GenBank/DDBJ databases">
        <title>Phylogenetic diversity of female urinary microbiome.</title>
        <authorList>
            <person name="Thomas-White K."/>
            <person name="Wolfe A.J."/>
        </authorList>
    </citation>
    <scope>NUCLEOTIDE SEQUENCE [LARGE SCALE GENOMIC DNA]</scope>
    <source>
        <strain evidence="3 4">UMB0064</strain>
    </source>
</reference>
<comment type="caution">
    <text evidence="3">The sequence shown here is derived from an EMBL/GenBank/DDBJ whole genome shotgun (WGS) entry which is preliminary data.</text>
</comment>
<feature type="compositionally biased region" description="Polar residues" evidence="1">
    <location>
        <begin position="112"/>
        <end position="123"/>
    </location>
</feature>
<feature type="region of interest" description="Disordered" evidence="1">
    <location>
        <begin position="104"/>
        <end position="142"/>
    </location>
</feature>
<dbReference type="InterPro" id="IPR018658">
    <property type="entry name" value="DUF2089"/>
</dbReference>
<dbReference type="EMBL" id="PKGU01000003">
    <property type="protein sequence ID" value="PKZ14934.1"/>
    <property type="molecule type" value="Genomic_DNA"/>
</dbReference>
<feature type="compositionally biased region" description="Basic and acidic residues" evidence="1">
    <location>
        <begin position="132"/>
        <end position="142"/>
    </location>
</feature>
<dbReference type="RefSeq" id="WP_065421766.1">
    <property type="nucleotide sequence ID" value="NZ_JASODN010000002.1"/>
</dbReference>
<dbReference type="Proteomes" id="UP000242263">
    <property type="component" value="Unassembled WGS sequence"/>
</dbReference>
<evidence type="ECO:0000259" key="2">
    <source>
        <dbReference type="Pfam" id="PF09862"/>
    </source>
</evidence>
<accession>A0A2I1M496</accession>
<feature type="domain" description="DUF2089" evidence="2">
    <location>
        <begin position="11"/>
        <end position="54"/>
    </location>
</feature>
<evidence type="ECO:0000313" key="3">
    <source>
        <dbReference type="EMBL" id="PKZ14934.1"/>
    </source>
</evidence>
<dbReference type="AlphaFoldDB" id="A0A2I1M496"/>
<evidence type="ECO:0000313" key="4">
    <source>
        <dbReference type="Proteomes" id="UP000242263"/>
    </source>
</evidence>
<sequence length="142" mass="16363">MDNAKGWLQYLSDEDAIFIKNFMLSSGSLKEMSKLYRISYPTLRRRLDQLINKIHMYNRAPDDMFVTLIRSLMMDEKIDIKTAQTLIKSYQELRAAPAPIEEISELRDSEGLGNTSSAQTADVSVNEDDEERSDHRRAETTL</sequence>